<accession>A0ABD0UHA5</accession>
<protein>
    <submittedName>
        <fullName evidence="1">Uncharacterized protein</fullName>
    </submittedName>
</protein>
<gene>
    <name evidence="1" type="ORF">M5K25_018140</name>
</gene>
<organism evidence="1 2">
    <name type="scientific">Dendrobium thyrsiflorum</name>
    <name type="common">Pinecone-like raceme dendrobium</name>
    <name type="synonym">Orchid</name>
    <dbReference type="NCBI Taxonomy" id="117978"/>
    <lineage>
        <taxon>Eukaryota</taxon>
        <taxon>Viridiplantae</taxon>
        <taxon>Streptophyta</taxon>
        <taxon>Embryophyta</taxon>
        <taxon>Tracheophyta</taxon>
        <taxon>Spermatophyta</taxon>
        <taxon>Magnoliopsida</taxon>
        <taxon>Liliopsida</taxon>
        <taxon>Asparagales</taxon>
        <taxon>Orchidaceae</taxon>
        <taxon>Epidendroideae</taxon>
        <taxon>Malaxideae</taxon>
        <taxon>Dendrobiinae</taxon>
        <taxon>Dendrobium</taxon>
    </lineage>
</organism>
<dbReference type="AlphaFoldDB" id="A0ABD0UHA5"/>
<evidence type="ECO:0000313" key="2">
    <source>
        <dbReference type="Proteomes" id="UP001552299"/>
    </source>
</evidence>
<keyword evidence="2" id="KW-1185">Reference proteome</keyword>
<proteinExistence type="predicted"/>
<comment type="caution">
    <text evidence="1">The sequence shown here is derived from an EMBL/GenBank/DDBJ whole genome shotgun (WGS) entry which is preliminary data.</text>
</comment>
<sequence length="213" mass="23734">MPVKSASDEQIASCVSKERNIELFPFLPLLKGLSLVALGGHVEDDQMNTRIPCHCKMLVSLTHLAHGFMFQQTTDIELFYINTLPTILHCLSDQQGGQRRSSPTNQRHKIDEWPTLILIPALFTTSKVSSTSSIQPSSTSIQGLITLLKNTWSAFWTLSSKPSKNNFATFSDTLLRTLNKGELLPLFIYLLHSTNLVGDDQVARNRASPFAYA</sequence>
<dbReference type="EMBL" id="JANQDX010000014">
    <property type="protein sequence ID" value="KAL0912182.1"/>
    <property type="molecule type" value="Genomic_DNA"/>
</dbReference>
<dbReference type="Proteomes" id="UP001552299">
    <property type="component" value="Unassembled WGS sequence"/>
</dbReference>
<evidence type="ECO:0000313" key="1">
    <source>
        <dbReference type="EMBL" id="KAL0912182.1"/>
    </source>
</evidence>
<reference evidence="1 2" key="1">
    <citation type="journal article" date="2024" name="Plant Biotechnol. J.">
        <title>Dendrobium thyrsiflorum genome and its molecular insights into genes involved in important horticultural traits.</title>
        <authorList>
            <person name="Chen B."/>
            <person name="Wang J.Y."/>
            <person name="Zheng P.J."/>
            <person name="Li K.L."/>
            <person name="Liang Y.M."/>
            <person name="Chen X.F."/>
            <person name="Zhang C."/>
            <person name="Zhao X."/>
            <person name="He X."/>
            <person name="Zhang G.Q."/>
            <person name="Liu Z.J."/>
            <person name="Xu Q."/>
        </authorList>
    </citation>
    <scope>NUCLEOTIDE SEQUENCE [LARGE SCALE GENOMIC DNA]</scope>
    <source>
        <strain evidence="1">GZMU011</strain>
    </source>
</reference>
<name>A0ABD0UHA5_DENTH</name>